<gene>
    <name evidence="2" type="ORF">KR50_16590</name>
</gene>
<sequence length="1032" mass="112351">MNISNFSVRRPVFTIVTMLLVILLGTISLTRIPIKLIPDINPPVAVVVTSYPGASPTEVLEKVTKPIESQLALLPGLKNVQSTSEEGSNLVFLEFTFATDIDEVEGDIQQAVQQVEVPEGANEPRVLKFDPSQFPVIQLSLRSSDDSADIRELAEELELELTRTDGVASVDVSNSLSEEVRILLDQEKLEEYGLTQSDILNAIQSNNISFPGDTVQTEGKDLTTRILSTLTSVEDIENLVVTVNPADGENILVSDLAEVNLGEEDSDVITRANDEQAVLISVLQESDANTADVSTAFQDELNRLLEEDRYESITADVLFDQGDYIQLAIGNIGNSLIIGGLFAMIVLFLFLRNVKSPIIIGVAIPYSVIVTFVLMFFSDFSLNIFTLGALALGIGMLVDNAIVVLENIFRHLSMKKDPKTAAKDGAKEVAGAITASTLTTVAVFIPVIFIEGLIGDLFTEFALTISFSLFASLVVALTVVPMLASRMLKKPPKNFEAERKQTSFMRGFEKTIKWALRRRWAPILLTLLLLVGGGVGITTVGTQFLPATDEGFFSIRVSLENGTALDETDRVVEAIEDELKKEEAVEVYVSQVGALQQGSFDGGSDGSIADISVKMIPLDDRDVSVFEFIEDISPRIEDAALEVNETAEVSADLQTATGSSPQTLSFSVRDTSEPRLEEAVDEIETALLQSESITEVETDLEDTVEEVQLTIDRESAQEYGFAPAQIAQSVNNVTRGALATQIISENSQVYSVFVQYEEEVANTLEGLRTLSLRAPSGQFVELQELADIEIAEGPVSIQRIDQQAAVGFTVTYSSGTNLGEISSEVDEIIADIELADETDVVFGGDRELLDDSLNDMLLAIVLAIILVYFVMAAQFESFKYPFVIMFTVPLMVIGVAISLIVTQTPVSVTAIIGLLVLSGIVVNNGIVLVDYINQRKAEGMSSYDSIVTSVRDRVRPILMTALTTILGLLPLALGIGEGTEINQPMAITVIGGLISSTFLTLYIVPIVYSFLDPETRKMNRKKRRKNSPVKEN</sequence>
<feature type="transmembrane region" description="Helical" evidence="1">
    <location>
        <begin position="856"/>
        <end position="875"/>
    </location>
</feature>
<dbReference type="Proteomes" id="UP000031972">
    <property type="component" value="Unassembled WGS sequence"/>
</dbReference>
<keyword evidence="1" id="KW-0472">Membrane</keyword>
<dbReference type="RefSeq" id="WP_041057092.1">
    <property type="nucleotide sequence ID" value="NZ_JXRR01000014.1"/>
</dbReference>
<dbReference type="SUPFAM" id="SSF82693">
    <property type="entry name" value="Multidrug efflux transporter AcrB pore domain, PN1, PN2, PC1 and PC2 subdomains"/>
    <property type="match status" value="3"/>
</dbReference>
<dbReference type="PRINTS" id="PR00702">
    <property type="entry name" value="ACRIFLAVINRP"/>
</dbReference>
<feature type="transmembrane region" description="Helical" evidence="1">
    <location>
        <begin position="954"/>
        <end position="973"/>
    </location>
</feature>
<feature type="transmembrane region" description="Helical" evidence="1">
    <location>
        <begin position="461"/>
        <end position="484"/>
    </location>
</feature>
<feature type="transmembrane region" description="Helical" evidence="1">
    <location>
        <begin position="332"/>
        <end position="351"/>
    </location>
</feature>
<dbReference type="PANTHER" id="PTHR32063">
    <property type="match status" value="1"/>
</dbReference>
<comment type="caution">
    <text evidence="2">The sequence shown here is derived from an EMBL/GenBank/DDBJ whole genome shotgun (WGS) entry which is preliminary data.</text>
</comment>
<feature type="transmembrane region" description="Helical" evidence="1">
    <location>
        <begin position="520"/>
        <end position="545"/>
    </location>
</feature>
<dbReference type="GO" id="GO:0042910">
    <property type="term" value="F:xenobiotic transmembrane transporter activity"/>
    <property type="evidence" value="ECO:0007669"/>
    <property type="project" value="TreeGrafter"/>
</dbReference>
<feature type="transmembrane region" description="Helical" evidence="1">
    <location>
        <begin position="908"/>
        <end position="933"/>
    </location>
</feature>
<dbReference type="Gene3D" id="3.30.70.1440">
    <property type="entry name" value="Multidrug efflux transporter AcrB pore domain"/>
    <property type="match status" value="1"/>
</dbReference>
<dbReference type="Gene3D" id="1.20.1640.10">
    <property type="entry name" value="Multidrug efflux transporter AcrB transmembrane domain"/>
    <property type="match status" value="2"/>
</dbReference>
<organism evidence="2 3">
    <name type="scientific">Jeotgalibacillus campisalis</name>
    <dbReference type="NCBI Taxonomy" id="220754"/>
    <lineage>
        <taxon>Bacteria</taxon>
        <taxon>Bacillati</taxon>
        <taxon>Bacillota</taxon>
        <taxon>Bacilli</taxon>
        <taxon>Bacillales</taxon>
        <taxon>Caryophanaceae</taxon>
        <taxon>Jeotgalibacillus</taxon>
    </lineage>
</organism>
<feature type="transmembrane region" description="Helical" evidence="1">
    <location>
        <begin position="882"/>
        <end position="902"/>
    </location>
</feature>
<keyword evidence="1" id="KW-1133">Transmembrane helix</keyword>
<dbReference type="Gene3D" id="3.30.70.1430">
    <property type="entry name" value="Multidrug efflux transporter AcrB pore domain"/>
    <property type="match status" value="2"/>
</dbReference>
<evidence type="ECO:0000313" key="3">
    <source>
        <dbReference type="Proteomes" id="UP000031972"/>
    </source>
</evidence>
<proteinExistence type="predicted"/>
<dbReference type="EMBL" id="JXRR01000014">
    <property type="protein sequence ID" value="KIL47492.1"/>
    <property type="molecule type" value="Genomic_DNA"/>
</dbReference>
<evidence type="ECO:0000313" key="2">
    <source>
        <dbReference type="EMBL" id="KIL47492.1"/>
    </source>
</evidence>
<dbReference type="SUPFAM" id="SSF82866">
    <property type="entry name" value="Multidrug efflux transporter AcrB transmembrane domain"/>
    <property type="match status" value="2"/>
</dbReference>
<dbReference type="SUPFAM" id="SSF82714">
    <property type="entry name" value="Multidrug efflux transporter AcrB TolC docking domain, DN and DC subdomains"/>
    <property type="match status" value="2"/>
</dbReference>
<dbReference type="Gene3D" id="3.30.70.1320">
    <property type="entry name" value="Multidrug efflux transporter AcrB pore domain like"/>
    <property type="match status" value="1"/>
</dbReference>
<feature type="transmembrane region" description="Helical" evidence="1">
    <location>
        <begin position="429"/>
        <end position="449"/>
    </location>
</feature>
<evidence type="ECO:0000256" key="1">
    <source>
        <dbReference type="SAM" id="Phobius"/>
    </source>
</evidence>
<dbReference type="Pfam" id="PF00873">
    <property type="entry name" value="ACR_tran"/>
    <property type="match status" value="1"/>
</dbReference>
<dbReference type="InterPro" id="IPR001036">
    <property type="entry name" value="Acrflvin-R"/>
</dbReference>
<feature type="transmembrane region" description="Helical" evidence="1">
    <location>
        <begin position="358"/>
        <end position="378"/>
    </location>
</feature>
<dbReference type="InterPro" id="IPR027463">
    <property type="entry name" value="AcrB_DN_DC_subdom"/>
</dbReference>
<feature type="transmembrane region" description="Helical" evidence="1">
    <location>
        <begin position="12"/>
        <end position="34"/>
    </location>
</feature>
<keyword evidence="3" id="KW-1185">Reference proteome</keyword>
<dbReference type="Gene3D" id="3.30.2090.10">
    <property type="entry name" value="Multidrug efflux transporter AcrB TolC docking domain, DN and DC subdomains"/>
    <property type="match status" value="2"/>
</dbReference>
<dbReference type="GO" id="GO:0005886">
    <property type="term" value="C:plasma membrane"/>
    <property type="evidence" value="ECO:0007669"/>
    <property type="project" value="TreeGrafter"/>
</dbReference>
<feature type="transmembrane region" description="Helical" evidence="1">
    <location>
        <begin position="384"/>
        <end position="409"/>
    </location>
</feature>
<feature type="transmembrane region" description="Helical" evidence="1">
    <location>
        <begin position="985"/>
        <end position="1011"/>
    </location>
</feature>
<name>A0A0C2VF21_9BACL</name>
<dbReference type="OrthoDB" id="9757876at2"/>
<keyword evidence="1" id="KW-0812">Transmembrane</keyword>
<dbReference type="AlphaFoldDB" id="A0A0C2VF21"/>
<dbReference type="PANTHER" id="PTHR32063:SF0">
    <property type="entry name" value="SWARMING MOTILITY PROTEIN SWRC"/>
    <property type="match status" value="1"/>
</dbReference>
<protein>
    <submittedName>
        <fullName evidence="2">Hydrophobe/amphiphile efflux-1 (HAE1) family RND transporter</fullName>
    </submittedName>
</protein>
<accession>A0A0C2VF21</accession>
<reference evidence="2 3" key="1">
    <citation type="submission" date="2015-01" db="EMBL/GenBank/DDBJ databases">
        <title>Jeotgalibacillus campisalis genome sequencing.</title>
        <authorList>
            <person name="Goh K.M."/>
            <person name="Chan K.-G."/>
            <person name="Yaakop A.S."/>
            <person name="Ee R."/>
            <person name="Gan H.M."/>
            <person name="Chan C.S."/>
        </authorList>
    </citation>
    <scope>NUCLEOTIDE SEQUENCE [LARGE SCALE GENOMIC DNA]</scope>
    <source>
        <strain evidence="2 3">SF-57</strain>
    </source>
</reference>
<dbReference type="PATRIC" id="fig|220754.4.peg.1679"/>